<feature type="transmembrane region" description="Helical" evidence="1">
    <location>
        <begin position="182"/>
        <end position="200"/>
    </location>
</feature>
<evidence type="ECO:0000313" key="3">
    <source>
        <dbReference type="Proteomes" id="UP001594351"/>
    </source>
</evidence>
<accession>A0ABV6YUS4</accession>
<reference evidence="2 3" key="1">
    <citation type="submission" date="2024-09" db="EMBL/GenBank/DDBJ databases">
        <title>Laminarin stimulates single cell rates of sulfate reduction while oxygen inhibits transcriptomic activity in coastal marine sediment.</title>
        <authorList>
            <person name="Lindsay M."/>
            <person name="Orcutt B."/>
            <person name="Emerson D."/>
            <person name="Stepanauskas R."/>
            <person name="D'Angelo T."/>
        </authorList>
    </citation>
    <scope>NUCLEOTIDE SEQUENCE [LARGE SCALE GENOMIC DNA]</scope>
    <source>
        <strain evidence="2">SAG AM-311-K15</strain>
    </source>
</reference>
<feature type="transmembrane region" description="Helical" evidence="1">
    <location>
        <begin position="113"/>
        <end position="131"/>
    </location>
</feature>
<organism evidence="2 3">
    <name type="scientific">candidate division CSSED10-310 bacterium</name>
    <dbReference type="NCBI Taxonomy" id="2855610"/>
    <lineage>
        <taxon>Bacteria</taxon>
        <taxon>Bacteria division CSSED10-310</taxon>
    </lineage>
</organism>
<protein>
    <submittedName>
        <fullName evidence="2">Uncharacterized protein</fullName>
    </submittedName>
</protein>
<dbReference type="Proteomes" id="UP001594351">
    <property type="component" value="Unassembled WGS sequence"/>
</dbReference>
<evidence type="ECO:0000313" key="2">
    <source>
        <dbReference type="EMBL" id="MFC1849915.1"/>
    </source>
</evidence>
<gene>
    <name evidence="2" type="ORF">ACFL27_06870</name>
</gene>
<feature type="transmembrane region" description="Helical" evidence="1">
    <location>
        <begin position="7"/>
        <end position="27"/>
    </location>
</feature>
<feature type="transmembrane region" description="Helical" evidence="1">
    <location>
        <begin position="143"/>
        <end position="162"/>
    </location>
</feature>
<proteinExistence type="predicted"/>
<keyword evidence="3" id="KW-1185">Reference proteome</keyword>
<feature type="transmembrane region" description="Helical" evidence="1">
    <location>
        <begin position="73"/>
        <end position="93"/>
    </location>
</feature>
<name>A0ABV6YUS4_UNCC1</name>
<sequence length="211" mass="23031">MTKQVAIFIAFVAGLLPIIGFFVPLRFVREKLVATLDEWLIIVAAFALVLGVNSVIKVNILKISRRQKGWINSIIYLLALFSMAILGITMGIGERPDGSVTPFSWMFRAMVDPMTSTMFSLLAFFIASAAFRAFRARTIEASLLLVAAIIVMLGRIDLGVSLKIPEITEWIMNTPNMAAQRGIIIGAALGGASMALRVILGIERPYIGQGE</sequence>
<keyword evidence="1" id="KW-1133">Transmembrane helix</keyword>
<evidence type="ECO:0000256" key="1">
    <source>
        <dbReference type="SAM" id="Phobius"/>
    </source>
</evidence>
<dbReference type="EMBL" id="JBHPBY010000065">
    <property type="protein sequence ID" value="MFC1849915.1"/>
    <property type="molecule type" value="Genomic_DNA"/>
</dbReference>
<feature type="transmembrane region" description="Helical" evidence="1">
    <location>
        <begin position="39"/>
        <end position="61"/>
    </location>
</feature>
<keyword evidence="1" id="KW-0812">Transmembrane</keyword>
<comment type="caution">
    <text evidence="2">The sequence shown here is derived from an EMBL/GenBank/DDBJ whole genome shotgun (WGS) entry which is preliminary data.</text>
</comment>
<keyword evidence="1" id="KW-0472">Membrane</keyword>